<protein>
    <recommendedName>
        <fullName evidence="4">Lipoprotein</fullName>
    </recommendedName>
</protein>
<dbReference type="AlphaFoldDB" id="A0AAP9QZI6"/>
<evidence type="ECO:0000256" key="1">
    <source>
        <dbReference type="SAM" id="SignalP"/>
    </source>
</evidence>
<gene>
    <name evidence="2" type="ORF">HV331_21235</name>
</gene>
<dbReference type="Proteomes" id="UP000514462">
    <property type="component" value="Chromosome"/>
</dbReference>
<organism evidence="2 3">
    <name type="scientific">Klebsiella aerogenes</name>
    <name type="common">Enterobacter aerogenes</name>
    <dbReference type="NCBI Taxonomy" id="548"/>
    <lineage>
        <taxon>Bacteria</taxon>
        <taxon>Pseudomonadati</taxon>
        <taxon>Pseudomonadota</taxon>
        <taxon>Gammaproteobacteria</taxon>
        <taxon>Enterobacterales</taxon>
        <taxon>Enterobacteriaceae</taxon>
        <taxon>Klebsiella/Raoultella group</taxon>
        <taxon>Klebsiella</taxon>
    </lineage>
</organism>
<reference evidence="3" key="1">
    <citation type="submission" date="2020-06" db="EMBL/GenBank/DDBJ databases">
        <title>REHAB project genomes.</title>
        <authorList>
            <person name="Shaw L.P."/>
        </authorList>
    </citation>
    <scope>NUCLEOTIDE SEQUENCE [LARGE SCALE GENOMIC DNA]</scope>
    <source>
        <strain evidence="3">RHBSTW-00938</strain>
    </source>
</reference>
<name>A0AAP9QZI6_KLEAE</name>
<dbReference type="PROSITE" id="PS51257">
    <property type="entry name" value="PROKAR_LIPOPROTEIN"/>
    <property type="match status" value="1"/>
</dbReference>
<evidence type="ECO:0008006" key="4">
    <source>
        <dbReference type="Google" id="ProtNLM"/>
    </source>
</evidence>
<dbReference type="EMBL" id="CP055904">
    <property type="protein sequence ID" value="QMR41852.1"/>
    <property type="molecule type" value="Genomic_DNA"/>
</dbReference>
<sequence length="87" mass="9840">MKITTMAALSAMLLLAACASSETEKEKHIEYDDIIKGLSVSAEEILYQKDKSTDFYRYQYLVYQSENDYSRHSPTVTVSGIANYKTA</sequence>
<proteinExistence type="predicted"/>
<feature type="chain" id="PRO_5042952998" description="Lipoprotein" evidence="1">
    <location>
        <begin position="20"/>
        <end position="87"/>
    </location>
</feature>
<feature type="signal peptide" evidence="1">
    <location>
        <begin position="1"/>
        <end position="19"/>
    </location>
</feature>
<accession>A0AAP9QZI6</accession>
<dbReference type="RefSeq" id="WP_182014743.1">
    <property type="nucleotide sequence ID" value="NZ_CP055904.1"/>
</dbReference>
<keyword evidence="1" id="KW-0732">Signal</keyword>
<evidence type="ECO:0000313" key="2">
    <source>
        <dbReference type="EMBL" id="QMR41852.1"/>
    </source>
</evidence>
<evidence type="ECO:0000313" key="3">
    <source>
        <dbReference type="Proteomes" id="UP000514462"/>
    </source>
</evidence>